<accession>L1J7W7</accession>
<evidence type="ECO:0000313" key="1">
    <source>
        <dbReference type="EMBL" id="EKX44194.1"/>
    </source>
</evidence>
<reference evidence="3" key="2">
    <citation type="submission" date="2012-11" db="EMBL/GenBank/DDBJ databases">
        <authorList>
            <person name="Kuo A."/>
            <person name="Curtis B.A."/>
            <person name="Tanifuji G."/>
            <person name="Burki F."/>
            <person name="Gruber A."/>
            <person name="Irimia M."/>
            <person name="Maruyama S."/>
            <person name="Arias M.C."/>
            <person name="Ball S.G."/>
            <person name="Gile G.H."/>
            <person name="Hirakawa Y."/>
            <person name="Hopkins J.F."/>
            <person name="Rensing S.A."/>
            <person name="Schmutz J."/>
            <person name="Symeonidi A."/>
            <person name="Elias M."/>
            <person name="Eveleigh R.J."/>
            <person name="Herman E.K."/>
            <person name="Klute M.J."/>
            <person name="Nakayama T."/>
            <person name="Obornik M."/>
            <person name="Reyes-Prieto A."/>
            <person name="Armbrust E.V."/>
            <person name="Aves S.J."/>
            <person name="Beiko R.G."/>
            <person name="Coutinho P."/>
            <person name="Dacks J.B."/>
            <person name="Durnford D.G."/>
            <person name="Fast N.M."/>
            <person name="Green B.R."/>
            <person name="Grisdale C."/>
            <person name="Hempe F."/>
            <person name="Henrissat B."/>
            <person name="Hoppner M.P."/>
            <person name="Ishida K.-I."/>
            <person name="Kim E."/>
            <person name="Koreny L."/>
            <person name="Kroth P.G."/>
            <person name="Liu Y."/>
            <person name="Malik S.-B."/>
            <person name="Maier U.G."/>
            <person name="McRose D."/>
            <person name="Mock T."/>
            <person name="Neilson J.A."/>
            <person name="Onodera N.T."/>
            <person name="Poole A.M."/>
            <person name="Pritham E.J."/>
            <person name="Richards T.A."/>
            <person name="Rocap G."/>
            <person name="Roy S.W."/>
            <person name="Sarai C."/>
            <person name="Schaack S."/>
            <person name="Shirato S."/>
            <person name="Slamovits C.H."/>
            <person name="Spencer D.F."/>
            <person name="Suzuki S."/>
            <person name="Worden A.Z."/>
            <person name="Zauner S."/>
            <person name="Barry K."/>
            <person name="Bell C."/>
            <person name="Bharti A.K."/>
            <person name="Crow J.A."/>
            <person name="Grimwood J."/>
            <person name="Kramer R."/>
            <person name="Lindquist E."/>
            <person name="Lucas S."/>
            <person name="Salamov A."/>
            <person name="McFadden G.I."/>
            <person name="Lane C.E."/>
            <person name="Keeling P.J."/>
            <person name="Gray M.W."/>
            <person name="Grigoriev I.V."/>
            <person name="Archibald J.M."/>
        </authorList>
    </citation>
    <scope>NUCLEOTIDE SEQUENCE</scope>
    <source>
        <strain evidence="3">CCMP2712</strain>
    </source>
</reference>
<dbReference type="KEGG" id="gtt:GUITHDRAFT_153088"/>
<name>L1J7W7_GUITC</name>
<dbReference type="PaxDb" id="55529-EKX44194"/>
<organism evidence="1">
    <name type="scientific">Guillardia theta (strain CCMP2712)</name>
    <name type="common">Cryptophyte</name>
    <dbReference type="NCBI Taxonomy" id="905079"/>
    <lineage>
        <taxon>Eukaryota</taxon>
        <taxon>Cryptophyceae</taxon>
        <taxon>Pyrenomonadales</taxon>
        <taxon>Geminigeraceae</taxon>
        <taxon>Guillardia</taxon>
    </lineage>
</organism>
<sequence>MSLHDIRADLPASDEIDVATRGSEYGMTRSLSLDDLRACESSTGLVPLSEWKMKRLMALQRSIFLIKSQPWNLPAVGCRTAPVEDEEGGSDQEN</sequence>
<protein>
    <submittedName>
        <fullName evidence="1 2">Uncharacterized protein</fullName>
    </submittedName>
</protein>
<dbReference type="HOGENOM" id="CLU_2390692_0_0_1"/>
<reference evidence="2" key="3">
    <citation type="submission" date="2015-06" db="UniProtKB">
        <authorList>
            <consortium name="EnsemblProtists"/>
        </authorList>
    </citation>
    <scope>IDENTIFICATION</scope>
</reference>
<gene>
    <name evidence="1" type="ORF">GUITHDRAFT_153088</name>
</gene>
<dbReference type="Proteomes" id="UP000011087">
    <property type="component" value="Unassembled WGS sequence"/>
</dbReference>
<dbReference type="EnsemblProtists" id="EKX44194">
    <property type="protein sequence ID" value="EKX44194"/>
    <property type="gene ID" value="GUITHDRAFT_153088"/>
</dbReference>
<keyword evidence="3" id="KW-1185">Reference proteome</keyword>
<dbReference type="AlphaFoldDB" id="L1J7W7"/>
<evidence type="ECO:0000313" key="3">
    <source>
        <dbReference type="Proteomes" id="UP000011087"/>
    </source>
</evidence>
<dbReference type="RefSeq" id="XP_005831174.1">
    <property type="nucleotide sequence ID" value="XM_005831117.1"/>
</dbReference>
<dbReference type="EMBL" id="JH993006">
    <property type="protein sequence ID" value="EKX44194.1"/>
    <property type="molecule type" value="Genomic_DNA"/>
</dbReference>
<reference evidence="1 3" key="1">
    <citation type="journal article" date="2012" name="Nature">
        <title>Algal genomes reveal evolutionary mosaicism and the fate of nucleomorphs.</title>
        <authorList>
            <consortium name="DOE Joint Genome Institute"/>
            <person name="Curtis B.A."/>
            <person name="Tanifuji G."/>
            <person name="Burki F."/>
            <person name="Gruber A."/>
            <person name="Irimia M."/>
            <person name="Maruyama S."/>
            <person name="Arias M.C."/>
            <person name="Ball S.G."/>
            <person name="Gile G.H."/>
            <person name="Hirakawa Y."/>
            <person name="Hopkins J.F."/>
            <person name="Kuo A."/>
            <person name="Rensing S.A."/>
            <person name="Schmutz J."/>
            <person name="Symeonidi A."/>
            <person name="Elias M."/>
            <person name="Eveleigh R.J."/>
            <person name="Herman E.K."/>
            <person name="Klute M.J."/>
            <person name="Nakayama T."/>
            <person name="Obornik M."/>
            <person name="Reyes-Prieto A."/>
            <person name="Armbrust E.V."/>
            <person name="Aves S.J."/>
            <person name="Beiko R.G."/>
            <person name="Coutinho P."/>
            <person name="Dacks J.B."/>
            <person name="Durnford D.G."/>
            <person name="Fast N.M."/>
            <person name="Green B.R."/>
            <person name="Grisdale C.J."/>
            <person name="Hempel F."/>
            <person name="Henrissat B."/>
            <person name="Hoppner M.P."/>
            <person name="Ishida K."/>
            <person name="Kim E."/>
            <person name="Koreny L."/>
            <person name="Kroth P.G."/>
            <person name="Liu Y."/>
            <person name="Malik S.B."/>
            <person name="Maier U.G."/>
            <person name="McRose D."/>
            <person name="Mock T."/>
            <person name="Neilson J.A."/>
            <person name="Onodera N.T."/>
            <person name="Poole A.M."/>
            <person name="Pritham E.J."/>
            <person name="Richards T.A."/>
            <person name="Rocap G."/>
            <person name="Roy S.W."/>
            <person name="Sarai C."/>
            <person name="Schaack S."/>
            <person name="Shirato S."/>
            <person name="Slamovits C.H."/>
            <person name="Spencer D.F."/>
            <person name="Suzuki S."/>
            <person name="Worden A.Z."/>
            <person name="Zauner S."/>
            <person name="Barry K."/>
            <person name="Bell C."/>
            <person name="Bharti A.K."/>
            <person name="Crow J.A."/>
            <person name="Grimwood J."/>
            <person name="Kramer R."/>
            <person name="Lindquist E."/>
            <person name="Lucas S."/>
            <person name="Salamov A."/>
            <person name="McFadden G.I."/>
            <person name="Lane C.E."/>
            <person name="Keeling P.J."/>
            <person name="Gray M.W."/>
            <person name="Grigoriev I.V."/>
            <person name="Archibald J.M."/>
        </authorList>
    </citation>
    <scope>NUCLEOTIDE SEQUENCE</scope>
    <source>
        <strain evidence="1 3">CCMP2712</strain>
    </source>
</reference>
<evidence type="ECO:0000313" key="2">
    <source>
        <dbReference type="EnsemblProtists" id="EKX44194"/>
    </source>
</evidence>
<proteinExistence type="predicted"/>
<dbReference type="GeneID" id="17300735"/>